<reference evidence="7" key="1">
    <citation type="submission" date="2023-06" db="EMBL/GenBank/DDBJ databases">
        <authorList>
            <person name="Jiang Y."/>
            <person name="Liu Q."/>
        </authorList>
    </citation>
    <scope>NUCLEOTIDE SEQUENCE</scope>
    <source>
        <strain evidence="7">CGMCC 1.12090</strain>
    </source>
</reference>
<evidence type="ECO:0000313" key="8">
    <source>
        <dbReference type="Proteomes" id="UP001169027"/>
    </source>
</evidence>
<accession>A0ABT8SGZ7</accession>
<dbReference type="Pfam" id="PF13305">
    <property type="entry name" value="TetR_C_33"/>
    <property type="match status" value="1"/>
</dbReference>
<evidence type="ECO:0000256" key="5">
    <source>
        <dbReference type="SAM" id="MobiDB-lite"/>
    </source>
</evidence>
<comment type="caution">
    <text evidence="7">The sequence shown here is derived from an EMBL/GenBank/DDBJ whole genome shotgun (WGS) entry which is preliminary data.</text>
</comment>
<evidence type="ECO:0000259" key="6">
    <source>
        <dbReference type="PROSITE" id="PS50977"/>
    </source>
</evidence>
<evidence type="ECO:0000256" key="2">
    <source>
        <dbReference type="ARBA" id="ARBA00023125"/>
    </source>
</evidence>
<dbReference type="PANTHER" id="PTHR30055">
    <property type="entry name" value="HTH-TYPE TRANSCRIPTIONAL REGULATOR RUTR"/>
    <property type="match status" value="1"/>
</dbReference>
<evidence type="ECO:0000256" key="4">
    <source>
        <dbReference type="PROSITE-ProRule" id="PRU00335"/>
    </source>
</evidence>
<keyword evidence="2 4" id="KW-0238">DNA-binding</keyword>
<gene>
    <name evidence="7" type="ORF">Q2T77_33945</name>
</gene>
<keyword evidence="1" id="KW-0805">Transcription regulation</keyword>
<protein>
    <submittedName>
        <fullName evidence="7">TetR/AcrR family transcriptional regulator</fullName>
    </submittedName>
</protein>
<name>A0ABT8SGZ7_9BURK</name>
<organism evidence="7 8">
    <name type="scientific">Variovorax ginsengisoli</name>
    <dbReference type="NCBI Taxonomy" id="363844"/>
    <lineage>
        <taxon>Bacteria</taxon>
        <taxon>Pseudomonadati</taxon>
        <taxon>Pseudomonadota</taxon>
        <taxon>Betaproteobacteria</taxon>
        <taxon>Burkholderiales</taxon>
        <taxon>Comamonadaceae</taxon>
        <taxon>Variovorax</taxon>
    </lineage>
</organism>
<dbReference type="PANTHER" id="PTHR30055:SF220">
    <property type="entry name" value="TETR-FAMILY REGULATORY PROTEIN"/>
    <property type="match status" value="1"/>
</dbReference>
<dbReference type="InterPro" id="IPR025996">
    <property type="entry name" value="MT1864/Rv1816-like_C"/>
</dbReference>
<feature type="region of interest" description="Disordered" evidence="5">
    <location>
        <begin position="227"/>
        <end position="250"/>
    </location>
</feature>
<dbReference type="Gene3D" id="1.10.357.10">
    <property type="entry name" value="Tetracycline Repressor, domain 2"/>
    <property type="match status" value="1"/>
</dbReference>
<dbReference type="InterPro" id="IPR009057">
    <property type="entry name" value="Homeodomain-like_sf"/>
</dbReference>
<dbReference type="PRINTS" id="PR00455">
    <property type="entry name" value="HTHTETR"/>
</dbReference>
<dbReference type="InterPro" id="IPR050109">
    <property type="entry name" value="HTH-type_TetR-like_transc_reg"/>
</dbReference>
<keyword evidence="8" id="KW-1185">Reference proteome</keyword>
<dbReference type="SUPFAM" id="SSF46689">
    <property type="entry name" value="Homeodomain-like"/>
    <property type="match status" value="1"/>
</dbReference>
<dbReference type="InterPro" id="IPR036271">
    <property type="entry name" value="Tet_transcr_reg_TetR-rel_C_sf"/>
</dbReference>
<dbReference type="PROSITE" id="PS50977">
    <property type="entry name" value="HTH_TETR_2"/>
    <property type="match status" value="1"/>
</dbReference>
<dbReference type="Proteomes" id="UP001169027">
    <property type="component" value="Unassembled WGS sequence"/>
</dbReference>
<proteinExistence type="predicted"/>
<sequence>MAKKQAVTAGKPTGPKRGVASPMVAAKTQGTTYAPGTLRHALVAEGRKMFEEKGAVELSLRELARRVGVSEAAPSKHFRGKEELLAAIASAGFRELVSQREAISGKKLAPRSKAREMMLSYVRFAQMHEGLFDLMIGPRVLPEFRRGEFTDTGDKSYAYFANSIFDLALAQGWAKESLEYLSHSAWAMEHGVAALILARRVPREGSQLELQKLIEFSIDFFLDSVSAGPRQESSSESAHRTRSRTASLGR</sequence>
<dbReference type="EMBL" id="JAUKVY010000038">
    <property type="protein sequence ID" value="MDO1537277.1"/>
    <property type="molecule type" value="Genomic_DNA"/>
</dbReference>
<dbReference type="InterPro" id="IPR001647">
    <property type="entry name" value="HTH_TetR"/>
</dbReference>
<evidence type="ECO:0000256" key="1">
    <source>
        <dbReference type="ARBA" id="ARBA00023015"/>
    </source>
</evidence>
<evidence type="ECO:0000313" key="7">
    <source>
        <dbReference type="EMBL" id="MDO1537277.1"/>
    </source>
</evidence>
<dbReference type="SUPFAM" id="SSF48498">
    <property type="entry name" value="Tetracyclin repressor-like, C-terminal domain"/>
    <property type="match status" value="1"/>
</dbReference>
<dbReference type="Pfam" id="PF00440">
    <property type="entry name" value="TetR_N"/>
    <property type="match status" value="1"/>
</dbReference>
<feature type="region of interest" description="Disordered" evidence="5">
    <location>
        <begin position="1"/>
        <end position="21"/>
    </location>
</feature>
<evidence type="ECO:0000256" key="3">
    <source>
        <dbReference type="ARBA" id="ARBA00023163"/>
    </source>
</evidence>
<feature type="DNA-binding region" description="H-T-H motif" evidence="4">
    <location>
        <begin position="59"/>
        <end position="78"/>
    </location>
</feature>
<feature type="domain" description="HTH tetR-type" evidence="6">
    <location>
        <begin position="36"/>
        <end position="96"/>
    </location>
</feature>
<keyword evidence="3" id="KW-0804">Transcription</keyword>
<dbReference type="RefSeq" id="WP_301815610.1">
    <property type="nucleotide sequence ID" value="NZ_JAUJZH010000038.1"/>
</dbReference>